<feature type="domain" description="4Fe-4S ferredoxin-type" evidence="6">
    <location>
        <begin position="189"/>
        <end position="218"/>
    </location>
</feature>
<proteinExistence type="predicted"/>
<evidence type="ECO:0000256" key="4">
    <source>
        <dbReference type="ARBA" id="ARBA00023014"/>
    </source>
</evidence>
<evidence type="ECO:0000313" key="8">
    <source>
        <dbReference type="Proteomes" id="UP000609651"/>
    </source>
</evidence>
<feature type="region of interest" description="Disordered" evidence="5">
    <location>
        <begin position="144"/>
        <end position="185"/>
    </location>
</feature>
<evidence type="ECO:0000259" key="6">
    <source>
        <dbReference type="PROSITE" id="PS51379"/>
    </source>
</evidence>
<comment type="caution">
    <text evidence="7">The sequence shown here is derived from an EMBL/GenBank/DDBJ whole genome shotgun (WGS) entry which is preliminary data.</text>
</comment>
<keyword evidence="1" id="KW-0004">4Fe-4S</keyword>
<dbReference type="PANTHER" id="PTHR43687:SF1">
    <property type="entry name" value="FERREDOXIN III"/>
    <property type="match status" value="1"/>
</dbReference>
<gene>
    <name evidence="7" type="ORF">LzC2_13830</name>
</gene>
<feature type="compositionally biased region" description="Polar residues" evidence="5">
    <location>
        <begin position="159"/>
        <end position="169"/>
    </location>
</feature>
<name>A0ABX1VDE2_9PLAN</name>
<dbReference type="EMBL" id="WTPX01000032">
    <property type="protein sequence ID" value="NNJ25313.1"/>
    <property type="molecule type" value="Genomic_DNA"/>
</dbReference>
<evidence type="ECO:0000256" key="1">
    <source>
        <dbReference type="ARBA" id="ARBA00022485"/>
    </source>
</evidence>
<evidence type="ECO:0000256" key="3">
    <source>
        <dbReference type="ARBA" id="ARBA00023004"/>
    </source>
</evidence>
<dbReference type="PROSITE" id="PS51379">
    <property type="entry name" value="4FE4S_FER_2"/>
    <property type="match status" value="2"/>
</dbReference>
<keyword evidence="8" id="KW-1185">Reference proteome</keyword>
<dbReference type="Proteomes" id="UP000609651">
    <property type="component" value="Unassembled WGS sequence"/>
</dbReference>
<dbReference type="RefSeq" id="WP_171185178.1">
    <property type="nucleotide sequence ID" value="NZ_WTPX01000032.1"/>
</dbReference>
<reference evidence="7 8" key="1">
    <citation type="journal article" date="2020" name="Syst. Appl. Microbiol.">
        <title>Alienimonas chondri sp. nov., a novel planctomycete isolated from the biofilm of the red alga Chondrus crispus.</title>
        <authorList>
            <person name="Vitorino I."/>
            <person name="Albuquerque L."/>
            <person name="Wiegand S."/>
            <person name="Kallscheuer N."/>
            <person name="da Costa M.S."/>
            <person name="Lobo-da-Cunha A."/>
            <person name="Jogler C."/>
            <person name="Lage O.M."/>
        </authorList>
    </citation>
    <scope>NUCLEOTIDE SEQUENCE [LARGE SCALE GENOMIC DNA]</scope>
    <source>
        <strain evidence="7 8">LzC2</strain>
    </source>
</reference>
<dbReference type="PANTHER" id="PTHR43687">
    <property type="entry name" value="ADENYLYLSULFATE REDUCTASE, BETA SUBUNIT"/>
    <property type="match status" value="1"/>
</dbReference>
<organism evidence="7 8">
    <name type="scientific">Alienimonas chondri</name>
    <dbReference type="NCBI Taxonomy" id="2681879"/>
    <lineage>
        <taxon>Bacteria</taxon>
        <taxon>Pseudomonadati</taxon>
        <taxon>Planctomycetota</taxon>
        <taxon>Planctomycetia</taxon>
        <taxon>Planctomycetales</taxon>
        <taxon>Planctomycetaceae</taxon>
        <taxon>Alienimonas</taxon>
    </lineage>
</organism>
<dbReference type="Pfam" id="PF12837">
    <property type="entry name" value="Fer4_6"/>
    <property type="match status" value="1"/>
</dbReference>
<dbReference type="SUPFAM" id="SSF54862">
    <property type="entry name" value="4Fe-4S ferredoxins"/>
    <property type="match status" value="1"/>
</dbReference>
<keyword evidence="2" id="KW-0479">Metal-binding</keyword>
<sequence length="326" mass="35109">MAGKLTVVLSQSQGKNPAKQALEEALAAELLMDPEIDLSLVPHLVDMAADHPGLLYLRGVPGDAIVLSWLFPRAAFWTLDRQDVRGRFGVSLLHGFEEEEATPGSRPDAPGRSLYCLDLRDSDDPQEYLTEIRRIAKERSVPTVGLSLGPASGGRQPPERSSSIATSEPQGADAPRSPTTFEEPTTRRWYPVIDYDRCTNCMECVDFCLFGVYGVDGDGDVLVEQQDSCKKGCPACSRVCPANAIVFPGHKTPAIAGADGEGAGDFKIDLSKLFGAADADPLKQAAAERDVHLLRDGRDSVGMQGLENRVKDDLDAMLDGLDALAL</sequence>
<dbReference type="Gene3D" id="3.30.70.20">
    <property type="match status" value="1"/>
</dbReference>
<keyword evidence="4" id="KW-0411">Iron-sulfur</keyword>
<dbReference type="InterPro" id="IPR050572">
    <property type="entry name" value="Fe-S_Ferredoxin"/>
</dbReference>
<evidence type="ECO:0000313" key="7">
    <source>
        <dbReference type="EMBL" id="NNJ25313.1"/>
    </source>
</evidence>
<protein>
    <recommendedName>
        <fullName evidence="6">4Fe-4S ferredoxin-type domain-containing protein</fullName>
    </recommendedName>
</protein>
<accession>A0ABX1VDE2</accession>
<evidence type="ECO:0000256" key="5">
    <source>
        <dbReference type="SAM" id="MobiDB-lite"/>
    </source>
</evidence>
<evidence type="ECO:0000256" key="2">
    <source>
        <dbReference type="ARBA" id="ARBA00022723"/>
    </source>
</evidence>
<keyword evidence="3" id="KW-0408">Iron</keyword>
<feature type="domain" description="4Fe-4S ferredoxin-type" evidence="6">
    <location>
        <begin position="219"/>
        <end position="250"/>
    </location>
</feature>
<dbReference type="InterPro" id="IPR017896">
    <property type="entry name" value="4Fe4S_Fe-S-bd"/>
</dbReference>